<dbReference type="PROSITE" id="PS50181">
    <property type="entry name" value="FBOX"/>
    <property type="match status" value="1"/>
</dbReference>
<comment type="catalytic activity">
    <reaction evidence="6">
        <text>Couples ATP hydrolysis with the unwinding of duplex DNA by translocating in the 3'-5' direction.</text>
        <dbReference type="EC" id="5.6.2.4"/>
    </reaction>
</comment>
<keyword evidence="3" id="KW-0347">Helicase</keyword>
<dbReference type="InterPro" id="IPR014017">
    <property type="entry name" value="DNA_helicase_UvrD-like_C"/>
</dbReference>
<dbReference type="InterPro" id="IPR036047">
    <property type="entry name" value="F-box-like_dom_sf"/>
</dbReference>
<feature type="compositionally biased region" description="Basic and acidic residues" evidence="9">
    <location>
        <begin position="43"/>
        <end position="57"/>
    </location>
</feature>
<evidence type="ECO:0000256" key="9">
    <source>
        <dbReference type="SAM" id="MobiDB-lite"/>
    </source>
</evidence>
<proteinExistence type="evidence at transcript level"/>
<dbReference type="InterPro" id="IPR001810">
    <property type="entry name" value="F-box_dom"/>
</dbReference>
<dbReference type="GO" id="GO:0016787">
    <property type="term" value="F:hydrolase activity"/>
    <property type="evidence" value="ECO:0007669"/>
    <property type="project" value="UniProtKB-KW"/>
</dbReference>
<evidence type="ECO:0000256" key="2">
    <source>
        <dbReference type="ARBA" id="ARBA00022801"/>
    </source>
</evidence>
<keyword evidence="5" id="KW-0413">Isomerase</keyword>
<dbReference type="SMART" id="SM00256">
    <property type="entry name" value="FBOX"/>
    <property type="match status" value="1"/>
</dbReference>
<dbReference type="GO" id="GO:0005634">
    <property type="term" value="C:nucleus"/>
    <property type="evidence" value="ECO:0007669"/>
    <property type="project" value="TreeGrafter"/>
</dbReference>
<dbReference type="GO" id="GO:0031297">
    <property type="term" value="P:replication fork processing"/>
    <property type="evidence" value="ECO:0007669"/>
    <property type="project" value="TreeGrafter"/>
</dbReference>
<evidence type="ECO:0000256" key="4">
    <source>
        <dbReference type="ARBA" id="ARBA00022840"/>
    </source>
</evidence>
<name>A0A6F9DC39_9ASCI</name>
<dbReference type="Gene3D" id="1.10.486.10">
    <property type="entry name" value="PCRA, domain 4"/>
    <property type="match status" value="1"/>
</dbReference>
<dbReference type="PANTHER" id="PTHR11070:SF30">
    <property type="entry name" value="F-BOX DNA HELICASE 1"/>
    <property type="match status" value="1"/>
</dbReference>
<dbReference type="Gene3D" id="3.40.50.300">
    <property type="entry name" value="P-loop containing nucleotide triphosphate hydrolases"/>
    <property type="match status" value="2"/>
</dbReference>
<dbReference type="GO" id="GO:0003677">
    <property type="term" value="F:DNA binding"/>
    <property type="evidence" value="ECO:0007669"/>
    <property type="project" value="InterPro"/>
</dbReference>
<dbReference type="AlphaFoldDB" id="A0A6F9DC39"/>
<dbReference type="InterPro" id="IPR014016">
    <property type="entry name" value="UvrD-like_ATP-bd"/>
</dbReference>
<evidence type="ECO:0000256" key="7">
    <source>
        <dbReference type="ARBA" id="ARBA00034808"/>
    </source>
</evidence>
<dbReference type="PANTHER" id="PTHR11070">
    <property type="entry name" value="UVRD / RECB / PCRA DNA HELICASE FAMILY MEMBER"/>
    <property type="match status" value="1"/>
</dbReference>
<evidence type="ECO:0000256" key="1">
    <source>
        <dbReference type="ARBA" id="ARBA00022741"/>
    </source>
</evidence>
<keyword evidence="4" id="KW-0067">ATP-binding</keyword>
<dbReference type="InterPro" id="IPR000212">
    <property type="entry name" value="DNA_helicase_UvrD/REP"/>
</dbReference>
<dbReference type="EMBL" id="LR785110">
    <property type="protein sequence ID" value="CAB3245217.1"/>
    <property type="molecule type" value="mRNA"/>
</dbReference>
<gene>
    <name evidence="11" type="primary">Fbxo18</name>
</gene>
<dbReference type="Pfam" id="PF13361">
    <property type="entry name" value="UvrD_C"/>
    <property type="match status" value="1"/>
</dbReference>
<evidence type="ECO:0000313" key="11">
    <source>
        <dbReference type="EMBL" id="CAB3245217.1"/>
    </source>
</evidence>
<dbReference type="GO" id="GO:0043138">
    <property type="term" value="F:3'-5' DNA helicase activity"/>
    <property type="evidence" value="ECO:0007669"/>
    <property type="project" value="UniProtKB-EC"/>
</dbReference>
<keyword evidence="1" id="KW-0547">Nucleotide-binding</keyword>
<feature type="region of interest" description="Disordered" evidence="9">
    <location>
        <begin position="1"/>
        <end position="57"/>
    </location>
</feature>
<protein>
    <recommendedName>
        <fullName evidence="7">DNA 3'-5' helicase</fullName>
        <ecNumber evidence="7">5.6.2.4</ecNumber>
    </recommendedName>
</protein>
<organism evidence="11">
    <name type="scientific">Phallusia mammillata</name>
    <dbReference type="NCBI Taxonomy" id="59560"/>
    <lineage>
        <taxon>Eukaryota</taxon>
        <taxon>Metazoa</taxon>
        <taxon>Chordata</taxon>
        <taxon>Tunicata</taxon>
        <taxon>Ascidiacea</taxon>
        <taxon>Phlebobranchia</taxon>
        <taxon>Ascidiidae</taxon>
        <taxon>Phallusia</taxon>
    </lineage>
</organism>
<sequence length="943" mass="106700">MISPSTSHKRKAASSRIQLSSTPSKVTRTLYSNEASANNADPPNEHAKRSLVYEEAHGGEESEKLNQSFELFDDSNDDFDDFLSSLPDSVMNGSQPLPGRFKASELPDHVLENIFSCLPIRDMLLSCTLVCHRWKNIIMDEKFMLWKKFYHKVRENDQEAISHIEGLLKSTDLLMENTDNDPLVAYRIGNIIRFARETCPLGMFDSNLMEGVCGSLKKHPLYKLSHDLVTNRIFTSDFNLKNDCDVWVICTTILLLSPNVFHMQSLKNKLCSFKPLPHVMDFFYMLSLLMWMLHRHQLISQEYHYKLYCTISLLENTSTPLPLCQSSESCNFNLTHEQRRVVGHEFKPGQLVRVMAYAGAGKTSTLIACVNANPQKRFLYTSFSKAVVDLGKEVFSKHQNVHCATLHSLAYRALGMNRYRYKMSRGTLRARDIREKLNMDDSEAADSVLVVKTVVKFMASDSNGLKLCHVPNQRKVKDGGKWVWKEVDEDDKKSALSRAKKYWKHTSNLLDKNWPMTDDCYLKKWQLSRPDIFSYDVIMLDEAQDCSECMRDILERQRIHTALVFVGDSHQQIYGFRRARDALLHVSPSHSFYLTQSFRFGGEIAQVADLILRAFKFNGFLPPGDNKNRLPAISDKTLLGVGPWGTVSGNAKGAQHALLCRTNRRVIEKTLSCLANAGMQKKVVAMVGGAEKLGLNLLHDIYVLAKSPSERSKNGLFISSRFIRRFQNLRKLIDEAELNEDQELLSKIDIVKSLGDKLPEAIEKLKALPSNYATADVVLSTVHKAKGLEFDTVTLASDFSEELIRSIQVKGFLHPSLKEEANLLYVAATRAKRVLEMSPVLAQLLRYSHVRFLRATPTSKHFGDATNGLVTCAECKKPLNDKPVMVFEQNTIRHMQSAGPLCSPCANVLAPGWGNLLGDPEDIRASDAQEMFQAHERQINPPV</sequence>
<dbReference type="Pfam" id="PF12937">
    <property type="entry name" value="F-box-like"/>
    <property type="match status" value="1"/>
</dbReference>
<evidence type="ECO:0000256" key="8">
    <source>
        <dbReference type="ARBA" id="ARBA00048988"/>
    </source>
</evidence>
<reference evidence="11" key="1">
    <citation type="submission" date="2020-04" db="EMBL/GenBank/DDBJ databases">
        <authorList>
            <person name="Neveu A P."/>
        </authorList>
    </citation>
    <scope>NUCLEOTIDE SEQUENCE</scope>
    <source>
        <tissue evidence="11">Whole embryo</tissue>
    </source>
</reference>
<dbReference type="SUPFAM" id="SSF52540">
    <property type="entry name" value="P-loop containing nucleoside triphosphate hydrolases"/>
    <property type="match status" value="1"/>
</dbReference>
<comment type="catalytic activity">
    <reaction evidence="8">
        <text>ATP + H2O = ADP + phosphate + H(+)</text>
        <dbReference type="Rhea" id="RHEA:13065"/>
        <dbReference type="ChEBI" id="CHEBI:15377"/>
        <dbReference type="ChEBI" id="CHEBI:15378"/>
        <dbReference type="ChEBI" id="CHEBI:30616"/>
        <dbReference type="ChEBI" id="CHEBI:43474"/>
        <dbReference type="ChEBI" id="CHEBI:456216"/>
        <dbReference type="EC" id="5.6.2.4"/>
    </reaction>
</comment>
<feature type="domain" description="F-box" evidence="10">
    <location>
        <begin position="100"/>
        <end position="149"/>
    </location>
</feature>
<dbReference type="EC" id="5.6.2.4" evidence="7"/>
<evidence type="ECO:0000256" key="5">
    <source>
        <dbReference type="ARBA" id="ARBA00023235"/>
    </source>
</evidence>
<dbReference type="InterPro" id="IPR027417">
    <property type="entry name" value="P-loop_NTPase"/>
</dbReference>
<feature type="compositionally biased region" description="Polar residues" evidence="9">
    <location>
        <begin position="15"/>
        <end position="41"/>
    </location>
</feature>
<evidence type="ECO:0000259" key="10">
    <source>
        <dbReference type="PROSITE" id="PS50181"/>
    </source>
</evidence>
<evidence type="ECO:0000256" key="6">
    <source>
        <dbReference type="ARBA" id="ARBA00034617"/>
    </source>
</evidence>
<dbReference type="SUPFAM" id="SSF81383">
    <property type="entry name" value="F-box domain"/>
    <property type="match status" value="1"/>
</dbReference>
<keyword evidence="2" id="KW-0378">Hydrolase</keyword>
<dbReference type="Pfam" id="PF00580">
    <property type="entry name" value="UvrD-helicase"/>
    <property type="match status" value="1"/>
</dbReference>
<evidence type="ECO:0000256" key="3">
    <source>
        <dbReference type="ARBA" id="ARBA00022806"/>
    </source>
</evidence>
<dbReference type="Gene3D" id="1.20.1280.50">
    <property type="match status" value="1"/>
</dbReference>
<dbReference type="GO" id="GO:0000724">
    <property type="term" value="P:double-strand break repair via homologous recombination"/>
    <property type="evidence" value="ECO:0007669"/>
    <property type="project" value="TreeGrafter"/>
</dbReference>
<dbReference type="GO" id="GO:0005524">
    <property type="term" value="F:ATP binding"/>
    <property type="evidence" value="ECO:0007669"/>
    <property type="project" value="UniProtKB-KW"/>
</dbReference>
<accession>A0A6F9DC39</accession>